<protein>
    <recommendedName>
        <fullName evidence="4">RING-CH-type domain-containing protein</fullName>
    </recommendedName>
</protein>
<sequence>MRHVHKSCLMEWLQHAHGASLSSEIECRVCKAPFALRVPGLLPYLVQSCRALLSGRAGIRSFAAAGLEHLLSDHRCEHIHCAWIRLALVACLLQLCIWEGQLLMLVSFALVRMVMRFDAVLDELVIPSTMLKTFYILMPPLCEVAPALEDMIAPLVQLDLPTISARMLRACRFIRDELLAVFSAAVYLPRASDLLWPLEESSVDAIPRVVRTVLNAEARRCKDMESSFFQQRGTAFRWLPLYPLQADTLLIALLAFHCNTLLASALRPRAPLLSWAKLAKLLQPDLPQSFEEVATSLVSLGLACYFGRVLLAQHQILGATAYPIDFVKLTGLLVNVAVGGAVLVLCSLAQTLAGRLRDDFERWRWRMAEAV</sequence>
<dbReference type="Gene3D" id="3.30.40.10">
    <property type="entry name" value="Zinc/RING finger domain, C3HC4 (zinc finger)"/>
    <property type="match status" value="1"/>
</dbReference>
<proteinExistence type="predicted"/>
<evidence type="ECO:0008006" key="4">
    <source>
        <dbReference type="Google" id="ProtNLM"/>
    </source>
</evidence>
<keyword evidence="1" id="KW-1133">Transmembrane helix</keyword>
<evidence type="ECO:0000313" key="2">
    <source>
        <dbReference type="EMBL" id="KAL1496360.1"/>
    </source>
</evidence>
<dbReference type="InterPro" id="IPR013083">
    <property type="entry name" value="Znf_RING/FYVE/PHD"/>
</dbReference>
<feature type="transmembrane region" description="Helical" evidence="1">
    <location>
        <begin position="332"/>
        <end position="353"/>
    </location>
</feature>
<evidence type="ECO:0000313" key="3">
    <source>
        <dbReference type="Proteomes" id="UP001515480"/>
    </source>
</evidence>
<organism evidence="2 3">
    <name type="scientific">Prymnesium parvum</name>
    <name type="common">Toxic golden alga</name>
    <dbReference type="NCBI Taxonomy" id="97485"/>
    <lineage>
        <taxon>Eukaryota</taxon>
        <taxon>Haptista</taxon>
        <taxon>Haptophyta</taxon>
        <taxon>Prymnesiophyceae</taxon>
        <taxon>Prymnesiales</taxon>
        <taxon>Prymnesiaceae</taxon>
        <taxon>Prymnesium</taxon>
    </lineage>
</organism>
<reference evidence="2 3" key="1">
    <citation type="journal article" date="2024" name="Science">
        <title>Giant polyketide synthase enzymes in the biosynthesis of giant marine polyether toxins.</title>
        <authorList>
            <person name="Fallon T.R."/>
            <person name="Shende V.V."/>
            <person name="Wierzbicki I.H."/>
            <person name="Pendleton A.L."/>
            <person name="Watervoot N.F."/>
            <person name="Auber R.P."/>
            <person name="Gonzalez D.J."/>
            <person name="Wisecaver J.H."/>
            <person name="Moore B.S."/>
        </authorList>
    </citation>
    <scope>NUCLEOTIDE SEQUENCE [LARGE SCALE GENOMIC DNA]</scope>
    <source>
        <strain evidence="2 3">12B1</strain>
    </source>
</reference>
<keyword evidence="1" id="KW-0472">Membrane</keyword>
<evidence type="ECO:0000256" key="1">
    <source>
        <dbReference type="SAM" id="Phobius"/>
    </source>
</evidence>
<accession>A0AB34ICF4</accession>
<keyword evidence="3" id="KW-1185">Reference proteome</keyword>
<gene>
    <name evidence="2" type="ORF">AB1Y20_016316</name>
</gene>
<dbReference type="AlphaFoldDB" id="A0AB34ICF4"/>
<comment type="caution">
    <text evidence="2">The sequence shown here is derived from an EMBL/GenBank/DDBJ whole genome shotgun (WGS) entry which is preliminary data.</text>
</comment>
<name>A0AB34ICF4_PRYPA</name>
<keyword evidence="1" id="KW-0812">Transmembrane</keyword>
<dbReference type="EMBL" id="JBGBPQ010000029">
    <property type="protein sequence ID" value="KAL1496360.1"/>
    <property type="molecule type" value="Genomic_DNA"/>
</dbReference>
<dbReference type="Proteomes" id="UP001515480">
    <property type="component" value="Unassembled WGS sequence"/>
</dbReference>